<sequence>MEASVSKIHRHPLRPAGFEEPLFLGPGDKKEIAEHLRQSAAWLRRAGEIREGGLEGTGEVCHVLARPDGSAHLVRGFARRPGCRRRRRRASRSRVERVIERWREVRGWWTPGRGSDRLCFRVQLAGGSVLDLALDHAGSWTLLRVLD</sequence>
<dbReference type="KEGG" id="rub:GBA63_22335"/>
<keyword evidence="2" id="KW-1185">Reference proteome</keyword>
<dbReference type="Proteomes" id="UP000501452">
    <property type="component" value="Plasmid unnamed1"/>
</dbReference>
<keyword evidence="1" id="KW-0614">Plasmid</keyword>
<dbReference type="RefSeq" id="WP_166180751.1">
    <property type="nucleotide sequence ID" value="NZ_CP045120.1"/>
</dbReference>
<organism evidence="1 2">
    <name type="scientific">Rubrobacter tropicus</name>
    <dbReference type="NCBI Taxonomy" id="2653851"/>
    <lineage>
        <taxon>Bacteria</taxon>
        <taxon>Bacillati</taxon>
        <taxon>Actinomycetota</taxon>
        <taxon>Rubrobacteria</taxon>
        <taxon>Rubrobacterales</taxon>
        <taxon>Rubrobacteraceae</taxon>
        <taxon>Rubrobacter</taxon>
    </lineage>
</organism>
<dbReference type="AlphaFoldDB" id="A0A6G8QG62"/>
<accession>A0A6G8QG62</accession>
<gene>
    <name evidence="1" type="ORF">GBA63_22335</name>
</gene>
<geneLocation type="plasmid" evidence="1 2">
    <name>unnamed1</name>
</geneLocation>
<protein>
    <submittedName>
        <fullName evidence="1">Uncharacterized protein</fullName>
    </submittedName>
</protein>
<dbReference type="EMBL" id="CP045120">
    <property type="protein sequence ID" value="QIN85442.1"/>
    <property type="molecule type" value="Genomic_DNA"/>
</dbReference>
<reference evidence="1 2" key="1">
    <citation type="submission" date="2019-10" db="EMBL/GenBank/DDBJ databases">
        <title>Rubrobacter sp nov SCSIO 52090 isolated from a deep-sea sediment in the South China Sea.</title>
        <authorList>
            <person name="Chen R.W."/>
        </authorList>
    </citation>
    <scope>NUCLEOTIDE SEQUENCE [LARGE SCALE GENOMIC DNA]</scope>
    <source>
        <strain evidence="1 2">SCSIO 52909</strain>
        <plasmid evidence="1 2">unnamed1</plasmid>
    </source>
</reference>
<evidence type="ECO:0000313" key="1">
    <source>
        <dbReference type="EMBL" id="QIN85442.1"/>
    </source>
</evidence>
<evidence type="ECO:0000313" key="2">
    <source>
        <dbReference type="Proteomes" id="UP000501452"/>
    </source>
</evidence>
<name>A0A6G8QG62_9ACTN</name>
<proteinExistence type="predicted"/>